<dbReference type="GO" id="GO:0016787">
    <property type="term" value="F:hydrolase activity"/>
    <property type="evidence" value="ECO:0007669"/>
    <property type="project" value="UniProtKB-KW"/>
</dbReference>
<dbReference type="InterPro" id="IPR016136">
    <property type="entry name" value="DNA_helicase_N/primase_C"/>
</dbReference>
<dbReference type="Proteomes" id="UP000318927">
    <property type="component" value="Chromosome"/>
</dbReference>
<keyword evidence="6 12" id="KW-0347">Helicase</keyword>
<dbReference type="Pfam" id="PF00772">
    <property type="entry name" value="DnaB"/>
    <property type="match status" value="1"/>
</dbReference>
<dbReference type="Gene3D" id="3.40.50.300">
    <property type="entry name" value="P-loop containing nucleotide triphosphate hydrolases"/>
    <property type="match status" value="1"/>
</dbReference>
<evidence type="ECO:0000256" key="4">
    <source>
        <dbReference type="ARBA" id="ARBA00022741"/>
    </source>
</evidence>
<dbReference type="InterPro" id="IPR027417">
    <property type="entry name" value="P-loop_NTPase"/>
</dbReference>
<dbReference type="InterPro" id="IPR007693">
    <property type="entry name" value="DNA_helicase_DnaB-like_N"/>
</dbReference>
<reference evidence="13 14" key="1">
    <citation type="journal article" date="2019" name="Microbiol. Resour. Announc.">
        <title>Complete Genome Sequences of Three Mycoplasma anserisalpingitis (Mycoplasma sp. 1220) Strains.</title>
        <authorList>
            <person name="Grozner D."/>
            <person name="Forro B."/>
            <person name="Kovacs A.B."/>
            <person name="Marton S."/>
            <person name="Banyai K."/>
            <person name="Kreizinger Z."/>
            <person name="Sulyok K.M."/>
            <person name="Gyuranecz M."/>
        </authorList>
    </citation>
    <scope>NUCLEOTIDE SEQUENCE [LARGE SCALE GENOMIC DNA]</scope>
    <source>
        <strain evidence="13 14">ATCC:BAA-2147</strain>
    </source>
</reference>
<keyword evidence="14" id="KW-1185">Reference proteome</keyword>
<dbReference type="GO" id="GO:0003677">
    <property type="term" value="F:DNA binding"/>
    <property type="evidence" value="ECO:0007669"/>
    <property type="project" value="UniProtKB-UniRule"/>
</dbReference>
<protein>
    <recommendedName>
        <fullName evidence="11 12">Replicative DNA helicase</fullName>
        <ecNumber evidence="11 12">5.6.2.3</ecNumber>
    </recommendedName>
</protein>
<evidence type="ECO:0000313" key="13">
    <source>
        <dbReference type="EMBL" id="QDY86733.1"/>
    </source>
</evidence>
<comment type="function">
    <text evidence="12">The main replicative DNA helicase, it participates in initiation and elongation during chromosome replication. Travels ahead of the DNA replisome, separating dsDNA into templates for DNA synthesis. A processive ATP-dependent 5'-3' DNA helicase it has DNA-dependent ATPase activity.</text>
</comment>
<evidence type="ECO:0000256" key="1">
    <source>
        <dbReference type="ARBA" id="ARBA00008428"/>
    </source>
</evidence>
<evidence type="ECO:0000256" key="7">
    <source>
        <dbReference type="ARBA" id="ARBA00022840"/>
    </source>
</evidence>
<dbReference type="GO" id="GO:0005829">
    <property type="term" value="C:cytosol"/>
    <property type="evidence" value="ECO:0007669"/>
    <property type="project" value="TreeGrafter"/>
</dbReference>
<evidence type="ECO:0000256" key="12">
    <source>
        <dbReference type="RuleBase" id="RU362085"/>
    </source>
</evidence>
<evidence type="ECO:0000256" key="10">
    <source>
        <dbReference type="ARBA" id="ARBA00048954"/>
    </source>
</evidence>
<evidence type="ECO:0000256" key="2">
    <source>
        <dbReference type="ARBA" id="ARBA00022515"/>
    </source>
</evidence>
<dbReference type="PANTHER" id="PTHR30153">
    <property type="entry name" value="REPLICATIVE DNA HELICASE DNAB"/>
    <property type="match status" value="1"/>
</dbReference>
<dbReference type="EC" id="5.6.2.3" evidence="11 12"/>
<evidence type="ECO:0000313" key="14">
    <source>
        <dbReference type="Proteomes" id="UP000318927"/>
    </source>
</evidence>
<keyword evidence="4 12" id="KW-0547">Nucleotide-binding</keyword>
<dbReference type="PANTHER" id="PTHR30153:SF2">
    <property type="entry name" value="REPLICATIVE DNA HELICASE"/>
    <property type="match status" value="1"/>
</dbReference>
<dbReference type="EMBL" id="CP042295">
    <property type="protein sequence ID" value="QDY86733.1"/>
    <property type="molecule type" value="Genomic_DNA"/>
</dbReference>
<dbReference type="Pfam" id="PF03796">
    <property type="entry name" value="DnaB_C"/>
    <property type="match status" value="1"/>
</dbReference>
<dbReference type="RefSeq" id="WP_146367216.1">
    <property type="nucleotide sequence ID" value="NZ_CP041664.1"/>
</dbReference>
<dbReference type="OrthoDB" id="9773982at2"/>
<dbReference type="KEGG" id="mans:FRW55_00945"/>
<dbReference type="SUPFAM" id="SSF48024">
    <property type="entry name" value="N-terminal domain of DnaB helicase"/>
    <property type="match status" value="1"/>
</dbReference>
<dbReference type="GO" id="GO:0006269">
    <property type="term" value="P:DNA replication, synthesis of primer"/>
    <property type="evidence" value="ECO:0007669"/>
    <property type="project" value="UniProtKB-UniRule"/>
</dbReference>
<evidence type="ECO:0000256" key="5">
    <source>
        <dbReference type="ARBA" id="ARBA00022801"/>
    </source>
</evidence>
<dbReference type="InterPro" id="IPR007694">
    <property type="entry name" value="DNA_helicase_DnaB-like_C"/>
</dbReference>
<keyword evidence="2 12" id="KW-0639">Primosome</keyword>
<evidence type="ECO:0000256" key="8">
    <source>
        <dbReference type="ARBA" id="ARBA00023125"/>
    </source>
</evidence>
<dbReference type="GO" id="GO:0005524">
    <property type="term" value="F:ATP binding"/>
    <property type="evidence" value="ECO:0007669"/>
    <property type="project" value="UniProtKB-UniRule"/>
</dbReference>
<keyword evidence="5 12" id="KW-0378">Hydrolase</keyword>
<dbReference type="CDD" id="cd00984">
    <property type="entry name" value="DnaB_C"/>
    <property type="match status" value="1"/>
</dbReference>
<dbReference type="NCBIfam" id="TIGR00665">
    <property type="entry name" value="DnaB"/>
    <property type="match status" value="1"/>
</dbReference>
<keyword evidence="3 12" id="KW-0235">DNA replication</keyword>
<organism evidence="13 14">
    <name type="scientific">Mycoplasma anserisalpingitidis</name>
    <dbReference type="NCBI Taxonomy" id="519450"/>
    <lineage>
        <taxon>Bacteria</taxon>
        <taxon>Bacillati</taxon>
        <taxon>Mycoplasmatota</taxon>
        <taxon>Mollicutes</taxon>
        <taxon>Mycoplasmataceae</taxon>
        <taxon>Mycoplasma</taxon>
    </lineage>
</organism>
<dbReference type="PROSITE" id="PS51199">
    <property type="entry name" value="SF4_HELICASE"/>
    <property type="match status" value="1"/>
</dbReference>
<keyword evidence="7 12" id="KW-0067">ATP-binding</keyword>
<keyword evidence="8 12" id="KW-0238">DNA-binding</keyword>
<dbReference type="GO" id="GO:0043139">
    <property type="term" value="F:5'-3' DNA helicase activity"/>
    <property type="evidence" value="ECO:0007669"/>
    <property type="project" value="UniProtKB-EC"/>
</dbReference>
<gene>
    <name evidence="13" type="primary">dnaB</name>
    <name evidence="13" type="ORF">FRW55_00945</name>
</gene>
<accession>A0A5B8K394</accession>
<name>A0A5B8K394_9MOLU</name>
<keyword evidence="9" id="KW-0413">Isomerase</keyword>
<sequence>MHIGIKNNQIENNNSTIHFDEFGEKKVLGMLLVSKEKKYFEEAKNFLSEKCFYKYTNKTVYNALMSYYEANQDLGILEYQELVNYILSSVSPNSEINMDYIHDLVINASLVANRVQYFQQLNRLSALRDVENTLESMLYKVKTDPDTNLETFVPSLEMKISEASEVARINDFKSAREISDEYFMDLNKRRTANVDELFGVPTGFTDLDKAVQGFKGGELIIIAARPAMGKTAFALNIATNAARVGKKVAFFSLEMSDLQLMSRIYASLAEIDGNKLKKPQFITPEEWNIISTAKYSTIDPLPLYIDESTTSALGEIMWKTRKLKRTIGLDLIVIDYLQLLSIEGNNRDNRQNEVSKISRSLKQLSRELNVPVIALSQLSRSVENREDKRPLLSDLRESGAIEQDADMIFFLYRDDYYNRNKKSNYFLTKEQEQAAGSEVEIIIAKYRSGATDTKKLRFQMNISRFSDMIKKENNKE</sequence>
<evidence type="ECO:0000256" key="11">
    <source>
        <dbReference type="NCBIfam" id="TIGR00665"/>
    </source>
</evidence>
<evidence type="ECO:0000256" key="6">
    <source>
        <dbReference type="ARBA" id="ARBA00022806"/>
    </source>
</evidence>
<comment type="similarity">
    <text evidence="1 12">Belongs to the helicase family. DnaB subfamily.</text>
</comment>
<evidence type="ECO:0000256" key="3">
    <source>
        <dbReference type="ARBA" id="ARBA00022705"/>
    </source>
</evidence>
<evidence type="ECO:0000256" key="9">
    <source>
        <dbReference type="ARBA" id="ARBA00023235"/>
    </source>
</evidence>
<comment type="catalytic activity">
    <reaction evidence="10 12">
        <text>ATP + H2O = ADP + phosphate + H(+)</text>
        <dbReference type="Rhea" id="RHEA:13065"/>
        <dbReference type="ChEBI" id="CHEBI:15377"/>
        <dbReference type="ChEBI" id="CHEBI:15378"/>
        <dbReference type="ChEBI" id="CHEBI:30616"/>
        <dbReference type="ChEBI" id="CHEBI:43474"/>
        <dbReference type="ChEBI" id="CHEBI:456216"/>
        <dbReference type="EC" id="5.6.2.3"/>
    </reaction>
</comment>
<proteinExistence type="inferred from homology"/>
<dbReference type="Gene3D" id="1.10.860.10">
    <property type="entry name" value="DNAb Helicase, Chain A"/>
    <property type="match status" value="1"/>
</dbReference>
<dbReference type="InterPro" id="IPR036185">
    <property type="entry name" value="DNA_heli_DnaB-like_N_sf"/>
</dbReference>
<dbReference type="SUPFAM" id="SSF52540">
    <property type="entry name" value="P-loop containing nucleoside triphosphate hydrolases"/>
    <property type="match status" value="1"/>
</dbReference>
<dbReference type="AlphaFoldDB" id="A0A5B8K394"/>
<dbReference type="GO" id="GO:1990077">
    <property type="term" value="C:primosome complex"/>
    <property type="evidence" value="ECO:0007669"/>
    <property type="project" value="UniProtKB-UniRule"/>
</dbReference>
<dbReference type="InterPro" id="IPR007692">
    <property type="entry name" value="DNA_helicase_DnaB"/>
</dbReference>